<dbReference type="PANTHER" id="PTHR43808">
    <property type="entry name" value="ACETYLORNITHINE DEACETYLASE"/>
    <property type="match status" value="1"/>
</dbReference>
<dbReference type="Pfam" id="PF07687">
    <property type="entry name" value="M20_dimer"/>
    <property type="match status" value="1"/>
</dbReference>
<sequence>MELDQEAIELTRELVRIDSSDPGAYEGEIQEFIRAWLLERIERLRPELAGRAEVSLEQIEPLAGRKCLRARIVPAAKGEALLPELVLLSHMDTVTLGEGWSKDTPALGAVVRDGRLWGRGSCDMKGGMACAMLAFDDALGAVANDLAPRRALSFVATCDEEDFMRGSDAAIRAGWLDGSQWVLDTEPTDGYVRMAHKGRTWFEMGFSGVTAHASTPWMGADAVAATACAIDAIRREVGELPEDDELGKTTVTFGQVQGGYRPYVVPDSCTTWIDMRLAPPCTPRDAQDIVEHAIALAEGEVPGTHGSLKVTGDRPAIPSHADSPLLAKMRAATLEVCGSAAETKTFTGYTDSAVVAGTCENPNCASYGPGSLEVAHKPNEFVPLEDLARVRSVFRRLVLDCLE</sequence>
<dbReference type="SUPFAM" id="SSF53187">
    <property type="entry name" value="Zn-dependent exopeptidases"/>
    <property type="match status" value="1"/>
</dbReference>
<dbReference type="SUPFAM" id="SSF55031">
    <property type="entry name" value="Bacterial exopeptidase dimerisation domain"/>
    <property type="match status" value="1"/>
</dbReference>
<evidence type="ECO:0000256" key="2">
    <source>
        <dbReference type="ARBA" id="ARBA00022801"/>
    </source>
</evidence>
<evidence type="ECO:0000313" key="5">
    <source>
        <dbReference type="Proteomes" id="UP000199135"/>
    </source>
</evidence>
<reference evidence="4 5" key="1">
    <citation type="submission" date="2016-10" db="EMBL/GenBank/DDBJ databases">
        <authorList>
            <person name="Varghese N."/>
            <person name="Submissions S."/>
        </authorList>
    </citation>
    <scope>NUCLEOTIDE SEQUENCE [LARGE SCALE GENOMIC DNA]</scope>
    <source>
        <strain evidence="4 5">WCP15</strain>
    </source>
</reference>
<name>A0A1H6I671_9ACTN</name>
<organism evidence="4 5">
    <name type="scientific">Parafannyhessea umbonata</name>
    <dbReference type="NCBI Taxonomy" id="604330"/>
    <lineage>
        <taxon>Bacteria</taxon>
        <taxon>Bacillati</taxon>
        <taxon>Actinomycetota</taxon>
        <taxon>Coriobacteriia</taxon>
        <taxon>Coriobacteriales</taxon>
        <taxon>Atopobiaceae</taxon>
        <taxon>Parafannyhessea</taxon>
    </lineage>
</organism>
<dbReference type="RefSeq" id="WP_078687112.1">
    <property type="nucleotide sequence ID" value="NZ_FNWT01000002.1"/>
</dbReference>
<keyword evidence="5" id="KW-1185">Reference proteome</keyword>
<evidence type="ECO:0000256" key="1">
    <source>
        <dbReference type="ARBA" id="ARBA00022723"/>
    </source>
</evidence>
<dbReference type="InterPro" id="IPR036264">
    <property type="entry name" value="Bact_exopeptidase_dim_dom"/>
</dbReference>
<dbReference type="EMBL" id="FNWT01000002">
    <property type="protein sequence ID" value="SEH44551.1"/>
    <property type="molecule type" value="Genomic_DNA"/>
</dbReference>
<evidence type="ECO:0000313" key="4">
    <source>
        <dbReference type="EMBL" id="SEH44551.1"/>
    </source>
</evidence>
<dbReference type="Gene3D" id="3.30.70.360">
    <property type="match status" value="1"/>
</dbReference>
<dbReference type="Proteomes" id="UP000199135">
    <property type="component" value="Unassembled WGS sequence"/>
</dbReference>
<dbReference type="InterPro" id="IPR050072">
    <property type="entry name" value="Peptidase_M20A"/>
</dbReference>
<dbReference type="Pfam" id="PF01546">
    <property type="entry name" value="Peptidase_M20"/>
    <property type="match status" value="1"/>
</dbReference>
<gene>
    <name evidence="4" type="ORF">SAMN05216447_102236</name>
</gene>
<proteinExistence type="predicted"/>
<comment type="caution">
    <text evidence="4">The sequence shown here is derived from an EMBL/GenBank/DDBJ whole genome shotgun (WGS) entry which is preliminary data.</text>
</comment>
<dbReference type="InterPro" id="IPR002933">
    <property type="entry name" value="Peptidase_M20"/>
</dbReference>
<feature type="domain" description="Peptidase M20 dimerisation" evidence="3">
    <location>
        <begin position="195"/>
        <end position="294"/>
    </location>
</feature>
<dbReference type="CDD" id="cd08659">
    <property type="entry name" value="M20_ArgE_DapE-like"/>
    <property type="match status" value="1"/>
</dbReference>
<keyword evidence="2" id="KW-0378">Hydrolase</keyword>
<dbReference type="Gene3D" id="3.40.630.10">
    <property type="entry name" value="Zn peptidases"/>
    <property type="match status" value="2"/>
</dbReference>
<accession>A0A1H6I671</accession>
<dbReference type="InterPro" id="IPR011650">
    <property type="entry name" value="Peptidase_M20_dimer"/>
</dbReference>
<protein>
    <submittedName>
        <fullName evidence="4">Succinyl-diaminopimelate desuccinylase</fullName>
    </submittedName>
</protein>
<evidence type="ECO:0000259" key="3">
    <source>
        <dbReference type="Pfam" id="PF07687"/>
    </source>
</evidence>
<keyword evidence="1" id="KW-0479">Metal-binding</keyword>